<feature type="transmembrane region" description="Helical" evidence="6">
    <location>
        <begin position="357"/>
        <end position="378"/>
    </location>
</feature>
<organism evidence="7 8">
    <name type="scientific">Amniculicola lignicola CBS 123094</name>
    <dbReference type="NCBI Taxonomy" id="1392246"/>
    <lineage>
        <taxon>Eukaryota</taxon>
        <taxon>Fungi</taxon>
        <taxon>Dikarya</taxon>
        <taxon>Ascomycota</taxon>
        <taxon>Pezizomycotina</taxon>
        <taxon>Dothideomycetes</taxon>
        <taxon>Pleosporomycetidae</taxon>
        <taxon>Pleosporales</taxon>
        <taxon>Amniculicolaceae</taxon>
        <taxon>Amniculicola</taxon>
    </lineage>
</organism>
<feature type="non-terminal residue" evidence="7">
    <location>
        <position position="1"/>
    </location>
</feature>
<dbReference type="Gene3D" id="1.20.1250.20">
    <property type="entry name" value="MFS general substrate transporter like domains"/>
    <property type="match status" value="2"/>
</dbReference>
<feature type="transmembrane region" description="Helical" evidence="6">
    <location>
        <begin position="131"/>
        <end position="150"/>
    </location>
</feature>
<dbReference type="PANTHER" id="PTHR43791:SF3">
    <property type="entry name" value="MAJOR FACILITATOR SUPERFAMILY (MFS) PROFILE DOMAIN-CONTAINING PROTEIN"/>
    <property type="match status" value="1"/>
</dbReference>
<evidence type="ECO:0000256" key="6">
    <source>
        <dbReference type="SAM" id="Phobius"/>
    </source>
</evidence>
<feature type="transmembrane region" description="Helical" evidence="6">
    <location>
        <begin position="385"/>
        <end position="406"/>
    </location>
</feature>
<evidence type="ECO:0000313" key="8">
    <source>
        <dbReference type="Proteomes" id="UP000799779"/>
    </source>
</evidence>
<dbReference type="PANTHER" id="PTHR43791">
    <property type="entry name" value="PERMEASE-RELATED"/>
    <property type="match status" value="1"/>
</dbReference>
<feature type="transmembrane region" description="Helical" evidence="6">
    <location>
        <begin position="103"/>
        <end position="119"/>
    </location>
</feature>
<feature type="transmembrane region" description="Helical" evidence="6">
    <location>
        <begin position="249"/>
        <end position="269"/>
    </location>
</feature>
<comment type="subcellular location">
    <subcellularLocation>
        <location evidence="1">Membrane</location>
        <topology evidence="1">Multi-pass membrane protein</topology>
    </subcellularLocation>
</comment>
<sequence length="522" mass="58756">MATIQQQDGAPVWEKHTTIEIEKDPGLAVALGAESEGLGYEVGEIVGAEQLKLERRATRKTDWRLIPILGACYAISAIDRINISAARIAGMDVELGFRKGDRYSIALLVFFITYFLFEIPSNIVLRKVGAANWLSLICFAWGVVILGAGFSKKWTDVVVCRLLLGLFEAGFFPGCIYLISCWYTRYQVQKRLAIFYGINILAVGFASILAYGCMQLSGKAGYLGWRWYLFLQLRHTPNQMYHNSPLSRIFIIEGLMTIFLALLGRLLIVDFPDKVHLARYPFLNANEVTAIQQKLDRDRRDAEFDELTWGKFLKACSRWDLWFYALQFLSITSIIYALAYFTPVILRGMGYSVSRTFLLSAPPAIVAVPWILLVSFLADKMHMRAPFLILQAFIGITGLMIIAYSTNNKVRYFGVFLGMAGANGNLPTSLAWQANNIRGQSLRMVASGLQVAFGAIGGIYASTTFMEKELPLYRSGLWAVTAGQIYIIVSAVAMVFWYRRQNRRADRGEVVLEGLEGFRYTY</sequence>
<dbReference type="Pfam" id="PF07690">
    <property type="entry name" value="MFS_1"/>
    <property type="match status" value="1"/>
</dbReference>
<evidence type="ECO:0000256" key="5">
    <source>
        <dbReference type="ARBA" id="ARBA00023136"/>
    </source>
</evidence>
<feature type="transmembrane region" description="Helical" evidence="6">
    <location>
        <begin position="321"/>
        <end position="345"/>
    </location>
</feature>
<feature type="transmembrane region" description="Helical" evidence="6">
    <location>
        <begin position="477"/>
        <end position="498"/>
    </location>
</feature>
<keyword evidence="3 6" id="KW-0812">Transmembrane</keyword>
<feature type="transmembrane region" description="Helical" evidence="6">
    <location>
        <begin position="444"/>
        <end position="465"/>
    </location>
</feature>
<dbReference type="OrthoDB" id="3639251at2759"/>
<dbReference type="EMBL" id="ML977558">
    <property type="protein sequence ID" value="KAF2007045.1"/>
    <property type="molecule type" value="Genomic_DNA"/>
</dbReference>
<feature type="transmembrane region" description="Helical" evidence="6">
    <location>
        <begin position="65"/>
        <end position="83"/>
    </location>
</feature>
<feature type="transmembrane region" description="Helical" evidence="6">
    <location>
        <begin position="195"/>
        <end position="217"/>
    </location>
</feature>
<dbReference type="AlphaFoldDB" id="A0A6A5X2E9"/>
<gene>
    <name evidence="7" type="ORF">P154DRAFT_615138</name>
</gene>
<evidence type="ECO:0000256" key="3">
    <source>
        <dbReference type="ARBA" id="ARBA00022692"/>
    </source>
</evidence>
<dbReference type="InterPro" id="IPR011701">
    <property type="entry name" value="MFS"/>
</dbReference>
<protein>
    <submittedName>
        <fullName evidence="7">MFS general substrate transporter</fullName>
    </submittedName>
</protein>
<proteinExistence type="predicted"/>
<evidence type="ECO:0000313" key="7">
    <source>
        <dbReference type="EMBL" id="KAF2007045.1"/>
    </source>
</evidence>
<reference evidence="7" key="1">
    <citation type="journal article" date="2020" name="Stud. Mycol.">
        <title>101 Dothideomycetes genomes: a test case for predicting lifestyles and emergence of pathogens.</title>
        <authorList>
            <person name="Haridas S."/>
            <person name="Albert R."/>
            <person name="Binder M."/>
            <person name="Bloem J."/>
            <person name="Labutti K."/>
            <person name="Salamov A."/>
            <person name="Andreopoulos B."/>
            <person name="Baker S."/>
            <person name="Barry K."/>
            <person name="Bills G."/>
            <person name="Bluhm B."/>
            <person name="Cannon C."/>
            <person name="Castanera R."/>
            <person name="Culley D."/>
            <person name="Daum C."/>
            <person name="Ezra D."/>
            <person name="Gonzalez J."/>
            <person name="Henrissat B."/>
            <person name="Kuo A."/>
            <person name="Liang C."/>
            <person name="Lipzen A."/>
            <person name="Lutzoni F."/>
            <person name="Magnuson J."/>
            <person name="Mondo S."/>
            <person name="Nolan M."/>
            <person name="Ohm R."/>
            <person name="Pangilinan J."/>
            <person name="Park H.-J."/>
            <person name="Ramirez L."/>
            <person name="Alfaro M."/>
            <person name="Sun H."/>
            <person name="Tritt A."/>
            <person name="Yoshinaga Y."/>
            <person name="Zwiers L.-H."/>
            <person name="Turgeon B."/>
            <person name="Goodwin S."/>
            <person name="Spatafora J."/>
            <person name="Crous P."/>
            <person name="Grigoriev I."/>
        </authorList>
    </citation>
    <scope>NUCLEOTIDE SEQUENCE</scope>
    <source>
        <strain evidence="7">CBS 123094</strain>
    </source>
</reference>
<dbReference type="Proteomes" id="UP000799779">
    <property type="component" value="Unassembled WGS sequence"/>
</dbReference>
<accession>A0A6A5X2E9</accession>
<name>A0A6A5X2E9_9PLEO</name>
<evidence type="ECO:0000256" key="4">
    <source>
        <dbReference type="ARBA" id="ARBA00022989"/>
    </source>
</evidence>
<evidence type="ECO:0000256" key="1">
    <source>
        <dbReference type="ARBA" id="ARBA00004141"/>
    </source>
</evidence>
<keyword evidence="4 6" id="KW-1133">Transmembrane helix</keyword>
<feature type="transmembrane region" description="Helical" evidence="6">
    <location>
        <begin position="412"/>
        <end position="432"/>
    </location>
</feature>
<keyword evidence="5 6" id="KW-0472">Membrane</keyword>
<keyword evidence="8" id="KW-1185">Reference proteome</keyword>
<keyword evidence="2" id="KW-0813">Transport</keyword>
<evidence type="ECO:0000256" key="2">
    <source>
        <dbReference type="ARBA" id="ARBA00022448"/>
    </source>
</evidence>
<dbReference type="FunFam" id="1.20.1250.20:FF:000013">
    <property type="entry name" value="MFS general substrate transporter"/>
    <property type="match status" value="1"/>
</dbReference>
<dbReference type="GO" id="GO:0022857">
    <property type="term" value="F:transmembrane transporter activity"/>
    <property type="evidence" value="ECO:0007669"/>
    <property type="project" value="InterPro"/>
</dbReference>
<dbReference type="FunFam" id="1.20.1250.20:FF:000018">
    <property type="entry name" value="MFS transporter permease"/>
    <property type="match status" value="1"/>
</dbReference>
<dbReference type="GO" id="GO:0016020">
    <property type="term" value="C:membrane"/>
    <property type="evidence" value="ECO:0007669"/>
    <property type="project" value="UniProtKB-SubCell"/>
</dbReference>
<feature type="transmembrane region" description="Helical" evidence="6">
    <location>
        <begin position="162"/>
        <end position="183"/>
    </location>
</feature>
<dbReference type="SUPFAM" id="SSF103473">
    <property type="entry name" value="MFS general substrate transporter"/>
    <property type="match status" value="1"/>
</dbReference>
<dbReference type="InterPro" id="IPR036259">
    <property type="entry name" value="MFS_trans_sf"/>
</dbReference>